<dbReference type="Pfam" id="PF00571">
    <property type="entry name" value="CBS"/>
    <property type="match status" value="2"/>
</dbReference>
<dbReference type="RefSeq" id="WP_255873595.1">
    <property type="nucleotide sequence ID" value="NZ_JACASI010000013.1"/>
</dbReference>
<evidence type="ECO:0000313" key="3">
    <source>
        <dbReference type="EMBL" id="MCQ3828785.1"/>
    </source>
</evidence>
<sequence length="188" mass="20976">MKKLDLAPLQDLDKLVFPEEFHELSLDSPALKFVTDFKKHHPAVLTASVSALDAAQVLRTGHLAWVLVMDHRGDFIGLLTAEDVSYQRVMQRVAAGHVRGDLTVGDLMQRRNQLQQMKLGQLQGAKIRDVLLAMRQSGQRHCLVVDTDNHHVRGVISAEDVSARLHLDFPIDRPANMAAMVREVAAVH</sequence>
<dbReference type="InterPro" id="IPR000644">
    <property type="entry name" value="CBS_dom"/>
</dbReference>
<dbReference type="EMBL" id="JACASI010000013">
    <property type="protein sequence ID" value="MCQ3828785.1"/>
    <property type="molecule type" value="Genomic_DNA"/>
</dbReference>
<evidence type="ECO:0000259" key="2">
    <source>
        <dbReference type="PROSITE" id="PS51371"/>
    </source>
</evidence>
<name>A0ABT1NY26_9GAMM</name>
<keyword evidence="1" id="KW-0129">CBS domain</keyword>
<accession>A0ABT1NY26</accession>
<proteinExistence type="predicted"/>
<dbReference type="Proteomes" id="UP001205566">
    <property type="component" value="Unassembled WGS sequence"/>
</dbReference>
<protein>
    <submittedName>
        <fullName evidence="3">CBS domain-containing protein</fullName>
    </submittedName>
</protein>
<organism evidence="3 4">
    <name type="scientific">Microbulbifer elongatus</name>
    <dbReference type="NCBI Taxonomy" id="86173"/>
    <lineage>
        <taxon>Bacteria</taxon>
        <taxon>Pseudomonadati</taxon>
        <taxon>Pseudomonadota</taxon>
        <taxon>Gammaproteobacteria</taxon>
        <taxon>Cellvibrionales</taxon>
        <taxon>Microbulbiferaceae</taxon>
        <taxon>Microbulbifer</taxon>
    </lineage>
</organism>
<dbReference type="SUPFAM" id="SSF54631">
    <property type="entry name" value="CBS-domain pair"/>
    <property type="match status" value="1"/>
</dbReference>
<evidence type="ECO:0000256" key="1">
    <source>
        <dbReference type="PROSITE-ProRule" id="PRU00703"/>
    </source>
</evidence>
<dbReference type="SMART" id="SM00116">
    <property type="entry name" value="CBS"/>
    <property type="match status" value="2"/>
</dbReference>
<dbReference type="Gene3D" id="3.10.580.10">
    <property type="entry name" value="CBS-domain"/>
    <property type="match status" value="1"/>
</dbReference>
<feature type="domain" description="CBS" evidence="2">
    <location>
        <begin position="108"/>
        <end position="173"/>
    </location>
</feature>
<keyword evidence="4" id="KW-1185">Reference proteome</keyword>
<evidence type="ECO:0000313" key="4">
    <source>
        <dbReference type="Proteomes" id="UP001205566"/>
    </source>
</evidence>
<dbReference type="PROSITE" id="PS51371">
    <property type="entry name" value="CBS"/>
    <property type="match status" value="1"/>
</dbReference>
<gene>
    <name evidence="3" type="ORF">HXX02_04970</name>
</gene>
<comment type="caution">
    <text evidence="3">The sequence shown here is derived from an EMBL/GenBank/DDBJ whole genome shotgun (WGS) entry which is preliminary data.</text>
</comment>
<reference evidence="3" key="1">
    <citation type="thesis" date="2020" institute="Technische Universitat Dresden" country="Dresden, Germany">
        <title>The Agarolytic System of Microbulbifer elongatus PORT2, Isolated from Batu Karas, Pangandaran West Java Indonesia.</title>
        <authorList>
            <person name="Anggraeni S.R."/>
        </authorList>
    </citation>
    <scope>NUCLEOTIDE SEQUENCE</scope>
    <source>
        <strain evidence="3">PORT2</strain>
    </source>
</reference>
<dbReference type="InterPro" id="IPR046342">
    <property type="entry name" value="CBS_dom_sf"/>
</dbReference>